<name>A0A562IBW4_MICOL</name>
<keyword evidence="4" id="KW-1185">Reference proteome</keyword>
<feature type="transmembrane region" description="Helical" evidence="2">
    <location>
        <begin position="138"/>
        <end position="158"/>
    </location>
</feature>
<keyword evidence="2" id="KW-1133">Transmembrane helix</keyword>
<proteinExistence type="predicted"/>
<reference evidence="3 4" key="1">
    <citation type="submission" date="2019-07" db="EMBL/GenBank/DDBJ databases">
        <title>R&amp;d 2014.</title>
        <authorList>
            <person name="Klenk H.-P."/>
        </authorList>
    </citation>
    <scope>NUCLEOTIDE SEQUENCE [LARGE SCALE GENOMIC DNA]</scope>
    <source>
        <strain evidence="3 4">DSM 43868</strain>
    </source>
</reference>
<keyword evidence="2" id="KW-0812">Transmembrane</keyword>
<protein>
    <submittedName>
        <fullName evidence="3">Uncharacterized protein DUF998</fullName>
    </submittedName>
</protein>
<dbReference type="EMBL" id="VLKE01000001">
    <property type="protein sequence ID" value="TWH68346.1"/>
    <property type="molecule type" value="Genomic_DNA"/>
</dbReference>
<comment type="caution">
    <text evidence="3">The sequence shown here is derived from an EMBL/GenBank/DDBJ whole genome shotgun (WGS) entry which is preliminary data.</text>
</comment>
<feature type="transmembrane region" description="Helical" evidence="2">
    <location>
        <begin position="49"/>
        <end position="71"/>
    </location>
</feature>
<dbReference type="InterPro" id="IPR009339">
    <property type="entry name" value="DUF998"/>
</dbReference>
<evidence type="ECO:0000313" key="4">
    <source>
        <dbReference type="Proteomes" id="UP000319825"/>
    </source>
</evidence>
<sequence>MPETRTSGLLALGGIALAAALAVLGHLDVNDDLSPWSLTVSDFAVSDRGGVIDAAMAVLAAATAVLIPALWRTGTGSARGGSRPGGHGRAPTGGGPALGRAGRRRAAGILLAAWAAGLVSAAVLPTNGPGLPMDTAAYLHRYASVVAFLALPVAGWLLAGHLGGRAAGWVRGLALASLLLAGAMVWSAYPGERLLIGLAERLLILAEVALLGVVAARLARRPVDRPAGAAREITPVRGA</sequence>
<feature type="transmembrane region" description="Helical" evidence="2">
    <location>
        <begin position="170"/>
        <end position="189"/>
    </location>
</feature>
<evidence type="ECO:0000313" key="3">
    <source>
        <dbReference type="EMBL" id="TWH68346.1"/>
    </source>
</evidence>
<evidence type="ECO:0000256" key="2">
    <source>
        <dbReference type="SAM" id="Phobius"/>
    </source>
</evidence>
<keyword evidence="2" id="KW-0472">Membrane</keyword>
<organism evidence="3 4">
    <name type="scientific">Micromonospora olivasterospora</name>
    <dbReference type="NCBI Taxonomy" id="1880"/>
    <lineage>
        <taxon>Bacteria</taxon>
        <taxon>Bacillati</taxon>
        <taxon>Actinomycetota</taxon>
        <taxon>Actinomycetes</taxon>
        <taxon>Micromonosporales</taxon>
        <taxon>Micromonosporaceae</taxon>
        <taxon>Micromonospora</taxon>
    </lineage>
</organism>
<accession>A0A562IBW4</accession>
<gene>
    <name evidence="3" type="ORF">JD77_03338</name>
</gene>
<dbReference type="RefSeq" id="WP_145775173.1">
    <property type="nucleotide sequence ID" value="NZ_BAAATQ010000319.1"/>
</dbReference>
<dbReference type="Pfam" id="PF06197">
    <property type="entry name" value="DUF998"/>
    <property type="match status" value="1"/>
</dbReference>
<evidence type="ECO:0000256" key="1">
    <source>
        <dbReference type="SAM" id="MobiDB-lite"/>
    </source>
</evidence>
<feature type="transmembrane region" description="Helical" evidence="2">
    <location>
        <begin position="195"/>
        <end position="216"/>
    </location>
</feature>
<feature type="compositionally biased region" description="Gly residues" evidence="1">
    <location>
        <begin position="77"/>
        <end position="97"/>
    </location>
</feature>
<dbReference type="AlphaFoldDB" id="A0A562IBW4"/>
<dbReference type="Proteomes" id="UP000319825">
    <property type="component" value="Unassembled WGS sequence"/>
</dbReference>
<feature type="transmembrane region" description="Helical" evidence="2">
    <location>
        <begin position="106"/>
        <end position="126"/>
    </location>
</feature>
<feature type="region of interest" description="Disordered" evidence="1">
    <location>
        <begin position="77"/>
        <end position="99"/>
    </location>
</feature>